<dbReference type="Proteomes" id="UP000622475">
    <property type="component" value="Unassembled WGS sequence"/>
</dbReference>
<accession>A0A929PVC1</accession>
<evidence type="ECO:0000313" key="3">
    <source>
        <dbReference type="Proteomes" id="UP000622475"/>
    </source>
</evidence>
<gene>
    <name evidence="2" type="ORF">IRJ16_03710</name>
</gene>
<evidence type="ECO:0008006" key="4">
    <source>
        <dbReference type="Google" id="ProtNLM"/>
    </source>
</evidence>
<dbReference type="RefSeq" id="WP_194110163.1">
    <property type="nucleotide sequence ID" value="NZ_JADFFL010000001.1"/>
</dbReference>
<sequence length="281" mass="30642">MRKPYLLLLIFMCFAAVKPAFAGWPIGKYRSVLIPSFNYYKSDNTWDRSGRKVVAAPGAGFTSYSAGIYYGYGLSRRMDLILNVIAPSQNSAFVDASGNVIKASNQGVGDMQVGINYNLANFNYKSFLTVGVSGIVPLYDTTNAAVALGYGSYGSEVKLMYAGGIDNGFLKHTYYNLEGGYRRYFSAQGPNVFLYSASLGIPLDKRNQIGFEVGGQVSQSANKAFNANLAINRDFGFVKGSANYGHSFTRRFSVFFVGFYTLAGYNTGIGYGGSVQTIFRL</sequence>
<feature type="chain" id="PRO_5038034747" description="Type IX secretion system PorP/SprF family membrane protein" evidence="1">
    <location>
        <begin position="23"/>
        <end position="281"/>
    </location>
</feature>
<evidence type="ECO:0000313" key="2">
    <source>
        <dbReference type="EMBL" id="MBE9660979.1"/>
    </source>
</evidence>
<feature type="signal peptide" evidence="1">
    <location>
        <begin position="1"/>
        <end position="22"/>
    </location>
</feature>
<dbReference type="EMBL" id="JADFFL010000001">
    <property type="protein sequence ID" value="MBE9660979.1"/>
    <property type="molecule type" value="Genomic_DNA"/>
</dbReference>
<dbReference type="AlphaFoldDB" id="A0A929PVC1"/>
<evidence type="ECO:0000256" key="1">
    <source>
        <dbReference type="SAM" id="SignalP"/>
    </source>
</evidence>
<reference evidence="2" key="1">
    <citation type="submission" date="2020-10" db="EMBL/GenBank/DDBJ databases">
        <title>Mucilaginibacter mali sp. nov., isolated from rhizosphere soil of apple orchard.</title>
        <authorList>
            <person name="Lee J.-S."/>
            <person name="Kim H.S."/>
            <person name="Kim J.-S."/>
        </authorList>
    </citation>
    <scope>NUCLEOTIDE SEQUENCE</scope>
    <source>
        <strain evidence="2">KCTC 22746</strain>
    </source>
</reference>
<comment type="caution">
    <text evidence="2">The sequence shown here is derived from an EMBL/GenBank/DDBJ whole genome shotgun (WGS) entry which is preliminary data.</text>
</comment>
<proteinExistence type="predicted"/>
<protein>
    <recommendedName>
        <fullName evidence="4">Type IX secretion system PorP/SprF family membrane protein</fullName>
    </recommendedName>
</protein>
<name>A0A929PVC1_9SPHI</name>
<organism evidence="2 3">
    <name type="scientific">Mucilaginibacter myungsuensis</name>
    <dbReference type="NCBI Taxonomy" id="649104"/>
    <lineage>
        <taxon>Bacteria</taxon>
        <taxon>Pseudomonadati</taxon>
        <taxon>Bacteroidota</taxon>
        <taxon>Sphingobacteriia</taxon>
        <taxon>Sphingobacteriales</taxon>
        <taxon>Sphingobacteriaceae</taxon>
        <taxon>Mucilaginibacter</taxon>
    </lineage>
</organism>
<keyword evidence="3" id="KW-1185">Reference proteome</keyword>
<keyword evidence="1" id="KW-0732">Signal</keyword>